<reference evidence="1" key="1">
    <citation type="journal article" date="2014" name="Front. Microbiol.">
        <title>High frequency of phylogenetically diverse reductive dehalogenase-homologous genes in deep subseafloor sedimentary metagenomes.</title>
        <authorList>
            <person name="Kawai M."/>
            <person name="Futagami T."/>
            <person name="Toyoda A."/>
            <person name="Takaki Y."/>
            <person name="Nishi S."/>
            <person name="Hori S."/>
            <person name="Arai W."/>
            <person name="Tsubouchi T."/>
            <person name="Morono Y."/>
            <person name="Uchiyama I."/>
            <person name="Ito T."/>
            <person name="Fujiyama A."/>
            <person name="Inagaki F."/>
            <person name="Takami H."/>
        </authorList>
    </citation>
    <scope>NUCLEOTIDE SEQUENCE</scope>
    <source>
        <strain evidence="1">Expedition CK06-06</strain>
    </source>
</reference>
<dbReference type="Gene3D" id="2.160.20.10">
    <property type="entry name" value="Single-stranded right-handed beta-helix, Pectin lyase-like"/>
    <property type="match status" value="1"/>
</dbReference>
<dbReference type="InterPro" id="IPR012334">
    <property type="entry name" value="Pectin_lyas_fold"/>
</dbReference>
<organism evidence="1">
    <name type="scientific">marine sediment metagenome</name>
    <dbReference type="NCBI Taxonomy" id="412755"/>
    <lineage>
        <taxon>unclassified sequences</taxon>
        <taxon>metagenomes</taxon>
        <taxon>ecological metagenomes</taxon>
    </lineage>
</organism>
<gene>
    <name evidence="1" type="ORF">S01H4_24923</name>
</gene>
<dbReference type="AlphaFoldDB" id="X1BXG4"/>
<sequence>MPATKVQWPNPLVRQPALYGTQMGVPGTGDDRGLRMHSTGEVFYVDPNFPGVSDQRDGTSPTSPLQTVGEALTKCEDYRGDVIAVMHNGLWTYGNPASDNILPIAEAVTVDVPGVRIVGVAPSASLGVPWMPTANNDVCITVAALDVLIEGFAFWTDAYTGTTGISVAWNSPPWGENTTVRHCYFYDLDYG</sequence>
<dbReference type="SUPFAM" id="SSF51126">
    <property type="entry name" value="Pectin lyase-like"/>
    <property type="match status" value="1"/>
</dbReference>
<name>X1BXG4_9ZZZZ</name>
<comment type="caution">
    <text evidence="1">The sequence shown here is derived from an EMBL/GenBank/DDBJ whole genome shotgun (WGS) entry which is preliminary data.</text>
</comment>
<evidence type="ECO:0000313" key="1">
    <source>
        <dbReference type="EMBL" id="GAG88873.1"/>
    </source>
</evidence>
<dbReference type="InterPro" id="IPR011050">
    <property type="entry name" value="Pectin_lyase_fold/virulence"/>
</dbReference>
<feature type="non-terminal residue" evidence="1">
    <location>
        <position position="191"/>
    </location>
</feature>
<dbReference type="EMBL" id="BART01011791">
    <property type="protein sequence ID" value="GAG88873.1"/>
    <property type="molecule type" value="Genomic_DNA"/>
</dbReference>
<accession>X1BXG4</accession>
<protein>
    <submittedName>
        <fullName evidence="1">Uncharacterized protein</fullName>
    </submittedName>
</protein>
<proteinExistence type="predicted"/>